<dbReference type="InterPro" id="IPR002328">
    <property type="entry name" value="ADH_Zn_CS"/>
</dbReference>
<dbReference type="InterPro" id="IPR036291">
    <property type="entry name" value="NAD(P)-bd_dom_sf"/>
</dbReference>
<keyword evidence="7" id="KW-1185">Reference proteome</keyword>
<evidence type="ECO:0000313" key="7">
    <source>
        <dbReference type="Proteomes" id="UP001276854"/>
    </source>
</evidence>
<accession>A0ABU4GQA5</accession>
<dbReference type="SMART" id="SM00829">
    <property type="entry name" value="PKS_ER"/>
    <property type="match status" value="1"/>
</dbReference>
<gene>
    <name evidence="6" type="ORF">RZO55_16475</name>
</gene>
<dbReference type="PANTHER" id="PTHR43401:SF2">
    <property type="entry name" value="L-THREONINE 3-DEHYDROGENASE"/>
    <property type="match status" value="1"/>
</dbReference>
<dbReference type="InterPro" id="IPR011032">
    <property type="entry name" value="GroES-like_sf"/>
</dbReference>
<dbReference type="InterPro" id="IPR050129">
    <property type="entry name" value="Zn_alcohol_dh"/>
</dbReference>
<dbReference type="Gene3D" id="3.40.50.720">
    <property type="entry name" value="NAD(P)-binding Rossmann-like Domain"/>
    <property type="match status" value="1"/>
</dbReference>
<keyword evidence="1 4" id="KW-0479">Metal-binding</keyword>
<reference evidence="6 7" key="1">
    <citation type="submission" date="2023-10" db="EMBL/GenBank/DDBJ databases">
        <title>A novel Glycoside Hydrolase 43-Like Enzyme from Clostrdium boliviensis is an Endo-xylanase, and a Candidate for Xylooligosaccharides Production from Different Xylan Substrates.</title>
        <authorList>
            <person name="Alvarez M.T."/>
            <person name="Rocabado-Villegas L.R."/>
            <person name="Salas-Veizaga D.M."/>
            <person name="Linares-Pasten J.A."/>
            <person name="Gudmundsdottir E.E."/>
            <person name="Hreggvidsson G.O."/>
            <person name="Adlercreutz P."/>
            <person name="Nordberg Karlsson E."/>
        </authorList>
    </citation>
    <scope>NUCLEOTIDE SEQUENCE [LARGE SCALE GENOMIC DNA]</scope>
    <source>
        <strain evidence="6 7">E-1</strain>
    </source>
</reference>
<evidence type="ECO:0000256" key="3">
    <source>
        <dbReference type="ARBA" id="ARBA00023002"/>
    </source>
</evidence>
<dbReference type="Pfam" id="PF08240">
    <property type="entry name" value="ADH_N"/>
    <property type="match status" value="1"/>
</dbReference>
<evidence type="ECO:0000256" key="1">
    <source>
        <dbReference type="ARBA" id="ARBA00022723"/>
    </source>
</evidence>
<feature type="domain" description="Enoyl reductase (ER)" evidence="5">
    <location>
        <begin position="10"/>
        <end position="339"/>
    </location>
</feature>
<dbReference type="CDD" id="cd08261">
    <property type="entry name" value="Zn_ADH7"/>
    <property type="match status" value="1"/>
</dbReference>
<dbReference type="PANTHER" id="PTHR43401">
    <property type="entry name" value="L-THREONINE 3-DEHYDROGENASE"/>
    <property type="match status" value="1"/>
</dbReference>
<dbReference type="Proteomes" id="UP001276854">
    <property type="component" value="Unassembled WGS sequence"/>
</dbReference>
<dbReference type="EMBL" id="JAWONS010000240">
    <property type="protein sequence ID" value="MDW2799170.1"/>
    <property type="molecule type" value="Genomic_DNA"/>
</dbReference>
<dbReference type="InterPro" id="IPR020843">
    <property type="entry name" value="ER"/>
</dbReference>
<evidence type="ECO:0000256" key="2">
    <source>
        <dbReference type="ARBA" id="ARBA00022833"/>
    </source>
</evidence>
<dbReference type="PROSITE" id="PS00059">
    <property type="entry name" value="ADH_ZINC"/>
    <property type="match status" value="1"/>
</dbReference>
<dbReference type="InterPro" id="IPR013149">
    <property type="entry name" value="ADH-like_C"/>
</dbReference>
<dbReference type="SUPFAM" id="SSF50129">
    <property type="entry name" value="GroES-like"/>
    <property type="match status" value="1"/>
</dbReference>
<comment type="similarity">
    <text evidence="4">Belongs to the zinc-containing alcohol dehydrogenase family.</text>
</comment>
<dbReference type="Gene3D" id="3.90.180.10">
    <property type="entry name" value="Medium-chain alcohol dehydrogenases, catalytic domain"/>
    <property type="match status" value="1"/>
</dbReference>
<comment type="caution">
    <text evidence="6">The sequence shown here is derived from an EMBL/GenBank/DDBJ whole genome shotgun (WGS) entry which is preliminary data.</text>
</comment>
<keyword evidence="2 4" id="KW-0862">Zinc</keyword>
<protein>
    <submittedName>
        <fullName evidence="6">Zinc-binding alcohol dehydrogenase family protein</fullName>
    </submittedName>
</protein>
<sequence length="341" mass="37201">MKVLRVTNPGVIEVQNDTKPVIEKADEVIIKVQSAGICGSDISIYKGTSPVATYPRIIGHEFTGEITQMGKDVNRIKDFKVGDHVVVNPVCSCGTCRICQKKRENVCANLSVMGVHRDGGYGEYVKVPAKNVFAVSKDIPWEKAAIVEPYTVAAQVTSRGGVEAGDTVLICGSGQIALTILQVCNILGARCIMTDLVEDRLKRAEEFGAFKTIHSGKEDVVARVKEITDGIGADVAIDAACVGKTLEEAALAVRSGGVVVTMGFHDTLTPITEFQITSRELDIRGSRLNNNKFPQVIEWFESGKLDPGRIITDRFHFTEIEKAFEKLKNEPESTMKIILTF</sequence>
<evidence type="ECO:0000313" key="6">
    <source>
        <dbReference type="EMBL" id="MDW2799170.1"/>
    </source>
</evidence>
<dbReference type="RefSeq" id="WP_318065352.1">
    <property type="nucleotide sequence ID" value="NZ_JAWONS010000240.1"/>
</dbReference>
<comment type="cofactor">
    <cofactor evidence="4">
        <name>Zn(2+)</name>
        <dbReference type="ChEBI" id="CHEBI:29105"/>
    </cofactor>
</comment>
<evidence type="ECO:0000256" key="4">
    <source>
        <dbReference type="RuleBase" id="RU361277"/>
    </source>
</evidence>
<dbReference type="InterPro" id="IPR013154">
    <property type="entry name" value="ADH-like_N"/>
</dbReference>
<evidence type="ECO:0000259" key="5">
    <source>
        <dbReference type="SMART" id="SM00829"/>
    </source>
</evidence>
<organism evidence="6 7">
    <name type="scientific">Clostridium boliviensis</name>
    <dbReference type="NCBI Taxonomy" id="318465"/>
    <lineage>
        <taxon>Bacteria</taxon>
        <taxon>Bacillati</taxon>
        <taxon>Bacillota</taxon>
        <taxon>Clostridia</taxon>
        <taxon>Eubacteriales</taxon>
        <taxon>Clostridiaceae</taxon>
        <taxon>Clostridium</taxon>
    </lineage>
</organism>
<dbReference type="SUPFAM" id="SSF51735">
    <property type="entry name" value="NAD(P)-binding Rossmann-fold domains"/>
    <property type="match status" value="1"/>
</dbReference>
<keyword evidence="3" id="KW-0560">Oxidoreductase</keyword>
<proteinExistence type="inferred from homology"/>
<dbReference type="Pfam" id="PF00107">
    <property type="entry name" value="ADH_zinc_N"/>
    <property type="match status" value="1"/>
</dbReference>
<name>A0ABU4GQA5_9CLOT</name>